<keyword evidence="6" id="KW-1185">Reference proteome</keyword>
<dbReference type="STRING" id="1805483.A0A177EF84"/>
<dbReference type="SUPFAM" id="SSF50104">
    <property type="entry name" value="Translation proteins SH3-like domain"/>
    <property type="match status" value="1"/>
</dbReference>
<dbReference type="PANTHER" id="PTHR11143">
    <property type="entry name" value="60S RIBOSOMAL PROTEIN L26 FAMILY MEMBER"/>
    <property type="match status" value="1"/>
</dbReference>
<dbReference type="Gene3D" id="2.30.30.30">
    <property type="match status" value="1"/>
</dbReference>
<dbReference type="GO" id="GO:0003723">
    <property type="term" value="F:RNA binding"/>
    <property type="evidence" value="ECO:0007669"/>
    <property type="project" value="InterPro"/>
</dbReference>
<evidence type="ECO:0000313" key="5">
    <source>
        <dbReference type="EMBL" id="OAG30151.1"/>
    </source>
</evidence>
<dbReference type="FunFam" id="2.30.30.30:FF:000009">
    <property type="entry name" value="60S ribosomal protein L26"/>
    <property type="match status" value="1"/>
</dbReference>
<gene>
    <name evidence="5" type="ORF">NEDG_01734</name>
</gene>
<dbReference type="GO" id="GO:0003735">
    <property type="term" value="F:structural constituent of ribosome"/>
    <property type="evidence" value="ECO:0007669"/>
    <property type="project" value="InterPro"/>
</dbReference>
<organism evidence="5 6">
    <name type="scientific">Nematocida displodere</name>
    <dbReference type="NCBI Taxonomy" id="1805483"/>
    <lineage>
        <taxon>Eukaryota</taxon>
        <taxon>Fungi</taxon>
        <taxon>Fungi incertae sedis</taxon>
        <taxon>Microsporidia</taxon>
        <taxon>Nematocida</taxon>
    </lineage>
</organism>
<feature type="domain" description="KOW" evidence="4">
    <location>
        <begin position="48"/>
        <end position="75"/>
    </location>
</feature>
<evidence type="ECO:0000259" key="4">
    <source>
        <dbReference type="SMART" id="SM00739"/>
    </source>
</evidence>
<keyword evidence="3" id="KW-0687">Ribonucleoprotein</keyword>
<dbReference type="AlphaFoldDB" id="A0A177EF84"/>
<evidence type="ECO:0000313" key="6">
    <source>
        <dbReference type="Proteomes" id="UP000185944"/>
    </source>
</evidence>
<comment type="caution">
    <text evidence="5">The sequence shown here is derived from an EMBL/GenBank/DDBJ whole genome shotgun (WGS) entry which is preliminary data.</text>
</comment>
<proteinExistence type="inferred from homology"/>
<protein>
    <submittedName>
        <fullName evidence="5">Large subunit ribosomal protein L26e</fullName>
    </submittedName>
</protein>
<dbReference type="Pfam" id="PF16906">
    <property type="entry name" value="Ribosomal_L26"/>
    <property type="match status" value="1"/>
</dbReference>
<dbReference type="EMBL" id="LTDL01000037">
    <property type="protein sequence ID" value="OAG30151.1"/>
    <property type="molecule type" value="Genomic_DNA"/>
</dbReference>
<dbReference type="GO" id="GO:0015934">
    <property type="term" value="C:large ribosomal subunit"/>
    <property type="evidence" value="ECO:0007669"/>
    <property type="project" value="InterPro"/>
</dbReference>
<accession>A0A177EF84</accession>
<dbReference type="Proteomes" id="UP000185944">
    <property type="component" value="Unassembled WGS sequence"/>
</dbReference>
<dbReference type="VEuPathDB" id="MicrosporidiaDB:NEDG_01734"/>
<dbReference type="InterPro" id="IPR005756">
    <property type="entry name" value="Ribosomal_uL24_euk/arc"/>
</dbReference>
<dbReference type="GO" id="GO:0006412">
    <property type="term" value="P:translation"/>
    <property type="evidence" value="ECO:0007669"/>
    <property type="project" value="InterPro"/>
</dbReference>
<dbReference type="GeneID" id="93648084"/>
<dbReference type="InterPro" id="IPR005825">
    <property type="entry name" value="Ribosomal_uL24_CS"/>
</dbReference>
<dbReference type="InterPro" id="IPR041988">
    <property type="entry name" value="Ribosomal_uL24_KOW"/>
</dbReference>
<dbReference type="RefSeq" id="XP_067544626.1">
    <property type="nucleotide sequence ID" value="XM_067689152.1"/>
</dbReference>
<dbReference type="SMART" id="SM00739">
    <property type="entry name" value="KOW"/>
    <property type="match status" value="1"/>
</dbReference>
<dbReference type="NCBIfam" id="TIGR01080">
    <property type="entry name" value="rplX_A_E"/>
    <property type="match status" value="1"/>
</dbReference>
<evidence type="ECO:0000256" key="3">
    <source>
        <dbReference type="ARBA" id="ARBA00023274"/>
    </source>
</evidence>
<dbReference type="CDD" id="cd06089">
    <property type="entry name" value="KOW_RPL26"/>
    <property type="match status" value="1"/>
</dbReference>
<comment type="similarity">
    <text evidence="1">Belongs to the universal ribosomal protein uL24 family.</text>
</comment>
<name>A0A177EF84_9MICR</name>
<reference evidence="5 6" key="1">
    <citation type="submission" date="2016-02" db="EMBL/GenBank/DDBJ databases">
        <title>Discovery of a natural microsporidian pathogen with a broad tissue tropism in Caenorhabditis elegans.</title>
        <authorList>
            <person name="Luallen R.J."/>
            <person name="Reinke A.W."/>
            <person name="Tong L."/>
            <person name="Botts M.R."/>
            <person name="Felix M.-A."/>
            <person name="Troemel E.R."/>
        </authorList>
    </citation>
    <scope>NUCLEOTIDE SEQUENCE [LARGE SCALE GENOMIC DNA]</scope>
    <source>
        <strain evidence="5 6">JUm2807</strain>
    </source>
</reference>
<sequence length="140" mass="15871">MKYNSKVTSSRRKCRKAHFTAGDAKRRTIMSSGLSKELREVYTFKTFPVTTGDEVVVMEGDLKGKTGKVIKVNRAIYKIFLDISYREKKNGQVARFGVHPSSVRITRFSMEHGRDALLEKKKAARLACDEKKAAREEVVA</sequence>
<evidence type="ECO:0000256" key="1">
    <source>
        <dbReference type="ARBA" id="ARBA00010618"/>
    </source>
</evidence>
<dbReference type="InterPro" id="IPR005824">
    <property type="entry name" value="KOW"/>
</dbReference>
<dbReference type="OrthoDB" id="1688503at2759"/>
<dbReference type="InterPro" id="IPR014722">
    <property type="entry name" value="Rib_uL2_dom2"/>
</dbReference>
<dbReference type="PROSITE" id="PS01108">
    <property type="entry name" value="RIBOSOMAL_L24"/>
    <property type="match status" value="1"/>
</dbReference>
<evidence type="ECO:0000256" key="2">
    <source>
        <dbReference type="ARBA" id="ARBA00022980"/>
    </source>
</evidence>
<dbReference type="InterPro" id="IPR008991">
    <property type="entry name" value="Translation_prot_SH3-like_sf"/>
</dbReference>
<dbReference type="Pfam" id="PF00467">
    <property type="entry name" value="KOW"/>
    <property type="match status" value="1"/>
</dbReference>
<keyword evidence="2 5" id="KW-0689">Ribosomal protein</keyword>